<dbReference type="AlphaFoldDB" id="A0A6J7A3S7"/>
<dbReference type="EMBL" id="CAFABA010000036">
    <property type="protein sequence ID" value="CAB4827198.1"/>
    <property type="molecule type" value="Genomic_DNA"/>
</dbReference>
<name>A0A6J7A3S7_9ZZZZ</name>
<sequence length="90" mass="9538">MVLPERLPLTVMLPTIVPSLGASADGWRARAEIWRDRRVIVDSGPPIARWDLPGGGERLYAESVGVTHVFVGGTDTNTVRGATAGADTPS</sequence>
<reference evidence="1" key="1">
    <citation type="submission" date="2020-05" db="EMBL/GenBank/DDBJ databases">
        <authorList>
            <person name="Chiriac C."/>
            <person name="Salcher M."/>
            <person name="Ghai R."/>
            <person name="Kavagutti S V."/>
        </authorList>
    </citation>
    <scope>NUCLEOTIDE SEQUENCE</scope>
</reference>
<gene>
    <name evidence="1" type="ORF">UFOPK3139_01107</name>
</gene>
<protein>
    <submittedName>
        <fullName evidence="1">Unannotated protein</fullName>
    </submittedName>
</protein>
<proteinExistence type="predicted"/>
<evidence type="ECO:0000313" key="1">
    <source>
        <dbReference type="EMBL" id="CAB4827198.1"/>
    </source>
</evidence>
<organism evidence="1">
    <name type="scientific">freshwater metagenome</name>
    <dbReference type="NCBI Taxonomy" id="449393"/>
    <lineage>
        <taxon>unclassified sequences</taxon>
        <taxon>metagenomes</taxon>
        <taxon>ecological metagenomes</taxon>
    </lineage>
</organism>
<accession>A0A6J7A3S7</accession>